<dbReference type="NCBIfam" id="NF037980">
    <property type="entry name" value="T2SS_GspK"/>
    <property type="match status" value="1"/>
</dbReference>
<evidence type="ECO:0000256" key="2">
    <source>
        <dbReference type="ARBA" id="ARBA00007246"/>
    </source>
</evidence>
<dbReference type="AlphaFoldDB" id="A0A0W0R490"/>
<keyword evidence="7" id="KW-0653">Protein transport</keyword>
<evidence type="ECO:0000256" key="9">
    <source>
        <dbReference type="ARBA" id="ARBA00023136"/>
    </source>
</evidence>
<comment type="similarity">
    <text evidence="2 10">Belongs to the GSP K family.</text>
</comment>
<feature type="domain" description="T2SS protein K first SAM-like" evidence="12">
    <location>
        <begin position="97"/>
        <end position="199"/>
    </location>
</feature>
<evidence type="ECO:0000256" key="4">
    <source>
        <dbReference type="ARBA" id="ARBA00022475"/>
    </source>
</evidence>
<dbReference type="EMBL" id="LNKA01000001">
    <property type="protein sequence ID" value="KTC65852.1"/>
    <property type="molecule type" value="Genomic_DNA"/>
</dbReference>
<dbReference type="Gene3D" id="1.10.40.60">
    <property type="entry name" value="EpsJ-like"/>
    <property type="match status" value="2"/>
</dbReference>
<dbReference type="GO" id="GO:0005886">
    <property type="term" value="C:plasma membrane"/>
    <property type="evidence" value="ECO:0007669"/>
    <property type="project" value="UniProtKB-SubCell"/>
</dbReference>
<dbReference type="KEGG" id="ladl:NCTC12735_00908"/>
<reference evidence="14 16" key="2">
    <citation type="submission" date="2018-12" db="EMBL/GenBank/DDBJ databases">
        <authorList>
            <consortium name="Pathogen Informatics"/>
        </authorList>
    </citation>
    <scope>NUCLEOTIDE SEQUENCE [LARGE SCALE GENOMIC DNA]</scope>
    <source>
        <strain evidence="14 16">NCTC12735</strain>
        <plasmid evidence="16">12</plasmid>
    </source>
</reference>
<name>A0A0W0R490_9GAMM</name>
<evidence type="ECO:0000256" key="10">
    <source>
        <dbReference type="PIRNR" id="PIRNR002786"/>
    </source>
</evidence>
<dbReference type="InterPro" id="IPR005628">
    <property type="entry name" value="GspK"/>
</dbReference>
<comment type="subcellular location">
    <subcellularLocation>
        <location evidence="1 10">Cell inner membrane</location>
    </subcellularLocation>
</comment>
<dbReference type="InterPro" id="IPR038072">
    <property type="entry name" value="GspK_central_sf"/>
</dbReference>
<dbReference type="Gene3D" id="3.30.1300.30">
    <property type="entry name" value="GSPII I/J protein-like"/>
    <property type="match status" value="1"/>
</dbReference>
<evidence type="ECO:0000256" key="1">
    <source>
        <dbReference type="ARBA" id="ARBA00004533"/>
    </source>
</evidence>
<reference evidence="13 15" key="1">
    <citation type="submission" date="2015-11" db="EMBL/GenBank/DDBJ databases">
        <title>Identification of large and diverse effector repertoires of 38 Legionella species.</title>
        <authorList>
            <person name="Burstein D."/>
            <person name="Amaro F."/>
            <person name="Zusman T."/>
            <person name="Lifshitz Z."/>
            <person name="Cohen O."/>
            <person name="Gilbert J.A."/>
            <person name="Pupko T."/>
            <person name="Shuman H.A."/>
            <person name="Segal G."/>
        </authorList>
    </citation>
    <scope>NUCLEOTIDE SEQUENCE [LARGE SCALE GENOMIC DNA]</scope>
    <source>
        <strain evidence="13 15">1762-AUS-E</strain>
    </source>
</reference>
<evidence type="ECO:0000256" key="5">
    <source>
        <dbReference type="ARBA" id="ARBA00022519"/>
    </source>
</evidence>
<dbReference type="Pfam" id="PF03934">
    <property type="entry name" value="T2SSK"/>
    <property type="match status" value="1"/>
</dbReference>
<evidence type="ECO:0000256" key="8">
    <source>
        <dbReference type="ARBA" id="ARBA00022989"/>
    </source>
</evidence>
<dbReference type="PANTHER" id="PTHR38831:SF1">
    <property type="entry name" value="TYPE II SECRETION SYSTEM PROTEIN K-RELATED"/>
    <property type="match status" value="1"/>
</dbReference>
<keyword evidence="9 10" id="KW-0472">Membrane</keyword>
<dbReference type="PATRIC" id="fig|45056.6.peg.530"/>
<organism evidence="13 15">
    <name type="scientific">Legionella adelaidensis</name>
    <dbReference type="NCBI Taxonomy" id="45056"/>
    <lineage>
        <taxon>Bacteria</taxon>
        <taxon>Pseudomonadati</taxon>
        <taxon>Pseudomonadota</taxon>
        <taxon>Gammaproteobacteria</taxon>
        <taxon>Legionellales</taxon>
        <taxon>Legionellaceae</taxon>
        <taxon>Legionella</taxon>
    </lineage>
</organism>
<evidence type="ECO:0000313" key="13">
    <source>
        <dbReference type="EMBL" id="KTC65852.1"/>
    </source>
</evidence>
<dbReference type="GO" id="GO:0009306">
    <property type="term" value="P:protein secretion"/>
    <property type="evidence" value="ECO:0007669"/>
    <property type="project" value="InterPro"/>
</dbReference>
<keyword evidence="14" id="KW-0614">Plasmid</keyword>
<dbReference type="EMBL" id="LR134421">
    <property type="protein sequence ID" value="VEH85282.1"/>
    <property type="molecule type" value="Genomic_DNA"/>
</dbReference>
<evidence type="ECO:0000256" key="6">
    <source>
        <dbReference type="ARBA" id="ARBA00022692"/>
    </source>
</evidence>
<proteinExistence type="inferred from homology"/>
<evidence type="ECO:0000313" key="16">
    <source>
        <dbReference type="Proteomes" id="UP000281170"/>
    </source>
</evidence>
<keyword evidence="3 10" id="KW-0813">Transport</keyword>
<dbReference type="InterPro" id="IPR049179">
    <property type="entry name" value="T2SSK_SAM-like_2nd"/>
</dbReference>
<evidence type="ECO:0000313" key="15">
    <source>
        <dbReference type="Proteomes" id="UP000054859"/>
    </source>
</evidence>
<gene>
    <name evidence="13" type="primary">lspK</name>
    <name evidence="13" type="ORF">Lade_0510</name>
    <name evidence="14" type="ORF">NCTC12735_00908</name>
</gene>
<dbReference type="SUPFAM" id="SSF158544">
    <property type="entry name" value="GspK insert domain-like"/>
    <property type="match status" value="1"/>
</dbReference>
<evidence type="ECO:0000256" key="7">
    <source>
        <dbReference type="ARBA" id="ARBA00022927"/>
    </source>
</evidence>
<dbReference type="PANTHER" id="PTHR38831">
    <property type="entry name" value="TYPE II SECRETION SYSTEM PROTEIN K"/>
    <property type="match status" value="1"/>
</dbReference>
<evidence type="ECO:0000259" key="12">
    <source>
        <dbReference type="Pfam" id="PF21687"/>
    </source>
</evidence>
<dbReference type="InterPro" id="IPR010994">
    <property type="entry name" value="RuvA_2-like"/>
</dbReference>
<dbReference type="InterPro" id="IPR049031">
    <property type="entry name" value="T2SSK_SAM-like_1st"/>
</dbReference>
<keyword evidence="5 10" id="KW-0997">Cell inner membrane</keyword>
<dbReference type="Proteomes" id="UP000281170">
    <property type="component" value="Plasmid 12"/>
</dbReference>
<accession>A0A0W0R490</accession>
<protein>
    <recommendedName>
        <fullName evidence="10">Type II secretion system protein K</fullName>
    </recommendedName>
</protein>
<dbReference type="Proteomes" id="UP000054859">
    <property type="component" value="Unassembled WGS sequence"/>
</dbReference>
<feature type="domain" description="T2SS protein K second SAM-like" evidence="11">
    <location>
        <begin position="203"/>
        <end position="247"/>
    </location>
</feature>
<dbReference type="Pfam" id="PF21687">
    <property type="entry name" value="T2SSK_1st"/>
    <property type="match status" value="1"/>
</dbReference>
<keyword evidence="15" id="KW-1185">Reference proteome</keyword>
<evidence type="ECO:0000256" key="3">
    <source>
        <dbReference type="ARBA" id="ARBA00022448"/>
    </source>
</evidence>
<evidence type="ECO:0000313" key="14">
    <source>
        <dbReference type="EMBL" id="VEH85282.1"/>
    </source>
</evidence>
<sequence>MQRKSQGSALLTALFIMTLVAIAATAMSMRLQLDIYRTQLTTTHDKMYLATQGVLFWALDKLGQKKMFFSSSIVPPPNFLTDYSEFKVTGEIIDLQAKFNLNNVQDKKYQTFFLQLLKNIAVPINSSQQKTLSAALTHWVSPYRLDKGKDPFLDYYLAQKPPYLPSNLPLQNISEFRLIADVTPALYQSLEPWVTALPEVTSININTAPKQVLMALGNGIDDATAKEIIKAREEKGIDNLQSITPLLKRSDIPIEQITLESQYFLVVANVKFQDTILISYTVVKRARDNKGKVSVGVVMESLNTV</sequence>
<dbReference type="RefSeq" id="WP_058461579.1">
    <property type="nucleotide sequence ID" value="NZ_CAAAHS010000004.1"/>
</dbReference>
<geneLocation type="plasmid" evidence="14 16">
    <name>12</name>
</geneLocation>
<dbReference type="OrthoDB" id="9788973at2"/>
<dbReference type="SUPFAM" id="SSF47781">
    <property type="entry name" value="RuvA domain 2-like"/>
    <property type="match status" value="1"/>
</dbReference>
<keyword evidence="8" id="KW-1133">Transmembrane helix</keyword>
<evidence type="ECO:0000259" key="11">
    <source>
        <dbReference type="Pfam" id="PF03934"/>
    </source>
</evidence>
<keyword evidence="6" id="KW-0812">Transmembrane</keyword>
<dbReference type="STRING" id="45056.Lade_0510"/>
<keyword evidence="4 10" id="KW-1003">Cell membrane</keyword>
<dbReference type="PIRSF" id="PIRSF002786">
    <property type="entry name" value="XcpX"/>
    <property type="match status" value="1"/>
</dbReference>